<organism evidence="6 7">
    <name type="scientific">Actinacidiphila cocklensis</name>
    <dbReference type="NCBI Taxonomy" id="887465"/>
    <lineage>
        <taxon>Bacteria</taxon>
        <taxon>Bacillati</taxon>
        <taxon>Actinomycetota</taxon>
        <taxon>Actinomycetes</taxon>
        <taxon>Kitasatosporales</taxon>
        <taxon>Streptomycetaceae</taxon>
        <taxon>Actinacidiphila</taxon>
    </lineage>
</organism>
<dbReference type="EMBL" id="CAJSLV010000046">
    <property type="protein sequence ID" value="CAG6392635.1"/>
    <property type="molecule type" value="Genomic_DNA"/>
</dbReference>
<evidence type="ECO:0000256" key="3">
    <source>
        <dbReference type="ARBA" id="ARBA00013252"/>
    </source>
</evidence>
<sequence>MAYADALSAEEIEERLGQLPGWEVEEGRTLQRTYRLAHLPAAIFAVHIAGIQAELNHHSDLTLGYDTLHVAITTHAAGGRLTDKDFGLAARIDAVAPGHGAQ</sequence>
<evidence type="ECO:0000256" key="4">
    <source>
        <dbReference type="ARBA" id="ARBA00021735"/>
    </source>
</evidence>
<dbReference type="RefSeq" id="WP_251487387.1">
    <property type="nucleotide sequence ID" value="NZ_CAJSLV010000046.1"/>
</dbReference>
<comment type="caution">
    <text evidence="6">The sequence shown here is derived from an EMBL/GenBank/DDBJ whole genome shotgun (WGS) entry which is preliminary data.</text>
</comment>
<comment type="catalytic activity">
    <reaction evidence="1">
        <text>(4aS,6R)-4a-hydroxy-L-erythro-5,6,7,8-tetrahydrobiopterin = (6R)-L-erythro-6,7-dihydrobiopterin + H2O</text>
        <dbReference type="Rhea" id="RHEA:11920"/>
        <dbReference type="ChEBI" id="CHEBI:15377"/>
        <dbReference type="ChEBI" id="CHEBI:15642"/>
        <dbReference type="ChEBI" id="CHEBI:43120"/>
        <dbReference type="EC" id="4.2.1.96"/>
    </reaction>
</comment>
<keyword evidence="7" id="KW-1185">Reference proteome</keyword>
<name>A0A9W4DME6_9ACTN</name>
<dbReference type="AlphaFoldDB" id="A0A9W4DME6"/>
<dbReference type="PANTHER" id="PTHR12599">
    <property type="entry name" value="PTERIN-4-ALPHA-CARBINOLAMINE DEHYDRATASE"/>
    <property type="match status" value="1"/>
</dbReference>
<accession>A0A9W4DME6</accession>
<evidence type="ECO:0000313" key="7">
    <source>
        <dbReference type="Proteomes" id="UP001152519"/>
    </source>
</evidence>
<dbReference type="EC" id="4.2.1.96" evidence="3"/>
<proteinExistence type="inferred from homology"/>
<dbReference type="InterPro" id="IPR001533">
    <property type="entry name" value="Pterin_deHydtase"/>
</dbReference>
<dbReference type="NCBIfam" id="NF002017">
    <property type="entry name" value="PRK00823.1-2"/>
    <property type="match status" value="1"/>
</dbReference>
<dbReference type="PANTHER" id="PTHR12599:SF0">
    <property type="entry name" value="PTERIN-4-ALPHA-CARBINOLAMINE DEHYDRATASE"/>
    <property type="match status" value="1"/>
</dbReference>
<evidence type="ECO:0000256" key="2">
    <source>
        <dbReference type="ARBA" id="ARBA00006472"/>
    </source>
</evidence>
<dbReference type="Pfam" id="PF01329">
    <property type="entry name" value="Pterin_4a"/>
    <property type="match status" value="1"/>
</dbReference>
<comment type="similarity">
    <text evidence="2">Belongs to the pterin-4-alpha-carbinolamine dehydratase family.</text>
</comment>
<dbReference type="Proteomes" id="UP001152519">
    <property type="component" value="Unassembled WGS sequence"/>
</dbReference>
<dbReference type="Gene3D" id="3.30.1360.20">
    <property type="entry name" value="Transcriptional coactivator/pterin dehydratase"/>
    <property type="match status" value="1"/>
</dbReference>
<dbReference type="GO" id="GO:0006729">
    <property type="term" value="P:tetrahydrobiopterin biosynthetic process"/>
    <property type="evidence" value="ECO:0007669"/>
    <property type="project" value="InterPro"/>
</dbReference>
<reference evidence="6" key="1">
    <citation type="submission" date="2021-05" db="EMBL/GenBank/DDBJ databases">
        <authorList>
            <person name="Arsene-Ploetze F."/>
        </authorList>
    </citation>
    <scope>NUCLEOTIDE SEQUENCE</scope>
    <source>
        <strain evidence="6">DSM 42138</strain>
    </source>
</reference>
<keyword evidence="5 6" id="KW-0456">Lyase</keyword>
<gene>
    <name evidence="6" type="ORF">SCOCK_180012</name>
</gene>
<protein>
    <recommendedName>
        <fullName evidence="4">Putative pterin-4-alpha-carbinolamine dehydratase</fullName>
        <ecNumber evidence="3">4.2.1.96</ecNumber>
    </recommendedName>
</protein>
<dbReference type="GO" id="GO:0008124">
    <property type="term" value="F:4-alpha-hydroxytetrahydrobiopterin dehydratase activity"/>
    <property type="evidence" value="ECO:0007669"/>
    <property type="project" value="UniProtKB-EC"/>
</dbReference>
<evidence type="ECO:0000313" key="6">
    <source>
        <dbReference type="EMBL" id="CAG6392635.1"/>
    </source>
</evidence>
<dbReference type="InterPro" id="IPR036428">
    <property type="entry name" value="PCD_sf"/>
</dbReference>
<evidence type="ECO:0000256" key="1">
    <source>
        <dbReference type="ARBA" id="ARBA00001554"/>
    </source>
</evidence>
<dbReference type="SUPFAM" id="SSF55248">
    <property type="entry name" value="PCD-like"/>
    <property type="match status" value="1"/>
</dbReference>
<dbReference type="CDD" id="cd00488">
    <property type="entry name" value="PCD_DCoH"/>
    <property type="match status" value="1"/>
</dbReference>
<evidence type="ECO:0000256" key="5">
    <source>
        <dbReference type="ARBA" id="ARBA00023239"/>
    </source>
</evidence>